<evidence type="ECO:0000256" key="1">
    <source>
        <dbReference type="ARBA" id="ARBA00022679"/>
    </source>
</evidence>
<feature type="domain" description="Glycosyl transferase family 1" evidence="2">
    <location>
        <begin position="441"/>
        <end position="528"/>
    </location>
</feature>
<dbReference type="InterPro" id="IPR029063">
    <property type="entry name" value="SAM-dependent_MTases_sf"/>
</dbReference>
<dbReference type="SUPFAM" id="SSF53335">
    <property type="entry name" value="S-adenosyl-L-methionine-dependent methyltransferases"/>
    <property type="match status" value="1"/>
</dbReference>
<keyword evidence="3" id="KW-0328">Glycosyltransferase</keyword>
<keyword evidence="1 3" id="KW-0808">Transferase</keyword>
<dbReference type="InterPro" id="IPR001296">
    <property type="entry name" value="Glyco_trans_1"/>
</dbReference>
<reference evidence="3 4" key="1">
    <citation type="submission" date="2024-01" db="EMBL/GenBank/DDBJ databases">
        <title>Seven novel Bacillus-like species.</title>
        <authorList>
            <person name="Liu G."/>
        </authorList>
    </citation>
    <scope>NUCLEOTIDE SEQUENCE [LARGE SCALE GENOMIC DNA]</scope>
    <source>
        <strain evidence="3 4">FJAT-53711</strain>
    </source>
</reference>
<dbReference type="CDD" id="cd03801">
    <property type="entry name" value="GT4_PimA-like"/>
    <property type="match status" value="1"/>
</dbReference>
<gene>
    <name evidence="3" type="ORF">WAX78_18515</name>
</gene>
<evidence type="ECO:0000313" key="4">
    <source>
        <dbReference type="Proteomes" id="UP001367922"/>
    </source>
</evidence>
<dbReference type="PANTHER" id="PTHR46401">
    <property type="entry name" value="GLYCOSYLTRANSFERASE WBBK-RELATED"/>
    <property type="match status" value="1"/>
</dbReference>
<organism evidence="3 4">
    <name type="scientific">Bacillus yunxiaonensis</name>
    <dbReference type="NCBI Taxonomy" id="3127665"/>
    <lineage>
        <taxon>Bacteria</taxon>
        <taxon>Bacillati</taxon>
        <taxon>Bacillota</taxon>
        <taxon>Bacilli</taxon>
        <taxon>Bacillales</taxon>
        <taxon>Bacillaceae</taxon>
        <taxon>Bacillus</taxon>
    </lineage>
</organism>
<dbReference type="Proteomes" id="UP001367922">
    <property type="component" value="Unassembled WGS sequence"/>
</dbReference>
<comment type="caution">
    <text evidence="3">The sequence shown here is derived from an EMBL/GenBank/DDBJ whole genome shotgun (WGS) entry which is preliminary data.</text>
</comment>
<evidence type="ECO:0000313" key="3">
    <source>
        <dbReference type="EMBL" id="MEI4831422.1"/>
    </source>
</evidence>
<dbReference type="EMBL" id="JBAWSV010000007">
    <property type="protein sequence ID" value="MEI4831422.1"/>
    <property type="molecule type" value="Genomic_DNA"/>
</dbReference>
<dbReference type="GO" id="GO:0016757">
    <property type="term" value="F:glycosyltransferase activity"/>
    <property type="evidence" value="ECO:0007669"/>
    <property type="project" value="UniProtKB-KW"/>
</dbReference>
<dbReference type="EC" id="2.4.-.-" evidence="3"/>
<accession>A0ABU8FZI4</accession>
<protein>
    <submittedName>
        <fullName evidence="3">Glycosyltransferase family 4 protein</fullName>
        <ecNumber evidence="3">2.4.-.-</ecNumber>
    </submittedName>
</protein>
<dbReference type="Gene3D" id="3.40.50.2000">
    <property type="entry name" value="Glycogen Phosphorylase B"/>
    <property type="match status" value="2"/>
</dbReference>
<keyword evidence="4" id="KW-1185">Reference proteome</keyword>
<evidence type="ECO:0000259" key="2">
    <source>
        <dbReference type="Pfam" id="PF00534"/>
    </source>
</evidence>
<dbReference type="RefSeq" id="WP_336483493.1">
    <property type="nucleotide sequence ID" value="NZ_JBAWSV010000007.1"/>
</dbReference>
<sequence>MPSSFYQAIPDILQHVIVEEPMSILDVGVGFGKYGLLLREALDVPYERYHKHEWQVVIDGIEVFEDYRNPVHEHIYNNMYYDNVFQKIDDLTKYDVILLADVIQHFTKGEGIRLLKQLLHHTNKALVVSTPIYSSYQLAYKGNSLEIHKSKWTIMDFQDFDFSCKELPIGGNGSQIIKIYPQKTRENKAIDLDRYITKDIEVLHNQEKKLCITYVLPHKNLTGGLKMLVDQMSWLKKRGHTVQGILRSDNSSSSIFHEHMQIEIDKEIHIAGNESYIPYLKGSDVVVAGWWQQIAELRYSMIPTLYWEQGHECLFGDMPFPTSDVTAIRNHMHASYRSNIFLFAVSDFVARVLQEKFGRKAPVITNGIDLTAFYPTKKEKKGNTILVVGNPYLKFKGAEVAIQALEHVQRKGVSFQVKWVMPYYMDLKPSLFSIEYVMNPDRTELAKQFREADVLLFPSHYEGFGLPPLEAMASGTPVVCTKCGGVETYAKHLYNALLYEPRDIEGLGSGIIDVLTNKALRMRLADKGLETAGQFAYAAKIEVLEEYIRKVASYSY</sequence>
<name>A0ABU8FZI4_9BACI</name>
<proteinExistence type="predicted"/>
<dbReference type="Pfam" id="PF00534">
    <property type="entry name" value="Glycos_transf_1"/>
    <property type="match status" value="1"/>
</dbReference>
<dbReference type="SUPFAM" id="SSF53756">
    <property type="entry name" value="UDP-Glycosyltransferase/glycogen phosphorylase"/>
    <property type="match status" value="1"/>
</dbReference>
<dbReference type="PANTHER" id="PTHR46401:SF2">
    <property type="entry name" value="GLYCOSYLTRANSFERASE WBBK-RELATED"/>
    <property type="match status" value="1"/>
</dbReference>
<dbReference type="Gene3D" id="3.40.50.150">
    <property type="entry name" value="Vaccinia Virus protein VP39"/>
    <property type="match status" value="1"/>
</dbReference>